<feature type="binding site" evidence="8">
    <location>
        <position position="46"/>
    </location>
    <ligand>
        <name>FAD</name>
        <dbReference type="ChEBI" id="CHEBI:57692"/>
    </ligand>
</feature>
<evidence type="ECO:0000256" key="1">
    <source>
        <dbReference type="ARBA" id="ARBA00022516"/>
    </source>
</evidence>
<dbReference type="EC" id="1.3.7.11" evidence="8"/>
<feature type="domain" description="Digeranylgeranylglycerophospholipid reductase catalytic" evidence="9">
    <location>
        <begin position="183"/>
        <end position="265"/>
    </location>
</feature>
<feature type="binding site" evidence="8">
    <location>
        <position position="45"/>
    </location>
    <ligand>
        <name>FAD</name>
        <dbReference type="ChEBI" id="CHEBI:57692"/>
    </ligand>
</feature>
<dbReference type="EMBL" id="CP131062">
    <property type="protein sequence ID" value="WNY28713.1"/>
    <property type="molecule type" value="Genomic_DNA"/>
</dbReference>
<dbReference type="GO" id="GO:0046467">
    <property type="term" value="P:membrane lipid biosynthetic process"/>
    <property type="evidence" value="ECO:0007669"/>
    <property type="project" value="InterPro"/>
</dbReference>
<keyword evidence="2 8" id="KW-0285">Flavoprotein</keyword>
<comment type="similarity">
    <text evidence="8">Belongs to the geranylgeranyl reductase family. DGGGPL reductase subfamily.</text>
</comment>
<dbReference type="Proteomes" id="UP001302662">
    <property type="component" value="Chromosome"/>
</dbReference>
<dbReference type="GO" id="GO:0050660">
    <property type="term" value="F:flavin adenine dinucleotide binding"/>
    <property type="evidence" value="ECO:0007669"/>
    <property type="project" value="UniProtKB-UniRule"/>
</dbReference>
<comment type="pathway">
    <text evidence="8">Membrane lipid metabolism; glycerophospholipid metabolism.</text>
</comment>
<keyword evidence="10" id="KW-0808">Transferase</keyword>
<comment type="function">
    <text evidence="8">Is involved in the reduction of 2,3-digeranylgeranylglycerophospholipids (unsaturated archaeols) into 2,3-diphytanylglycerophospholipids (saturated archaeols) in the biosynthesis of archaeal membrane lipids. Catalyzes the formation of archaetidic acid (2,3-di-O-phytanyl-sn-glyceryl phosphate) from 2,3-di-O-geranylgeranylglyceryl phosphate (DGGGP) via the hydrogenation of each double bond of the isoprenoid chains. Is also probably able to reduce double bonds of geranyl groups in CDP-2,3-bis-O-(geranylgeranyl)-sn-glycerol and archaetidylserine, thus acting at various stages in the biosynthesis of archaeal membrane lipids.</text>
</comment>
<feature type="binding site" evidence="8">
    <location>
        <position position="48"/>
    </location>
    <ligand>
        <name>FAD</name>
        <dbReference type="ChEBI" id="CHEBI:57692"/>
    </ligand>
</feature>
<evidence type="ECO:0000259" key="9">
    <source>
        <dbReference type="Pfam" id="PF22578"/>
    </source>
</evidence>
<sequence>MKNEYDVIVIGAGPAGSIAAKTAAIRGCSVLLIEKRPEIGVPVRCAEGTSKTELMKFVDIDPAFICNELHAAVVHAPNGTSFSVTTNMSGIDSEAGIILDRKIFDRHLAKLAADAGADVYTKTAATGLIIEEINNEEKTVAGVVLNHLGEEIRIRSKIVIAADGIESKIARMAGIDTTLKLNDIESGVQFLIYDESIRPAECEIFLGNEIAPGGYIWVFPKGNNTANVGIGISKNRNGKKAIDYLESFMSEKFPNAKILGTFFGGVPVSGGLEKITANGLMLAGDAARQTDPITGAGIRYATYAGEMAGRTAAEAIAAGDCSDKFLKKYQTEWDQTLGKTIKRNYKIKKAYDSWTDEEMNHIAKMAAALPLEDFELKEAIVAVLKSDKKLMWKMKGVYYDLLKSLI</sequence>
<feature type="binding site" evidence="8">
    <location>
        <position position="297"/>
    </location>
    <ligand>
        <name>FAD</name>
        <dbReference type="ChEBI" id="CHEBI:57692"/>
    </ligand>
</feature>
<comment type="caution">
    <text evidence="8">Lacks conserved residue(s) required for the propagation of feature annotation.</text>
</comment>
<keyword evidence="3 8" id="KW-0274">FAD</keyword>
<dbReference type="SUPFAM" id="SSF51905">
    <property type="entry name" value="FAD/NAD(P)-binding domain"/>
    <property type="match status" value="1"/>
</dbReference>
<dbReference type="PRINTS" id="PR00420">
    <property type="entry name" value="RNGMNOXGNASE"/>
</dbReference>
<dbReference type="Pfam" id="PF22578">
    <property type="entry name" value="GGR_cat"/>
    <property type="match status" value="1"/>
</dbReference>
<evidence type="ECO:0000256" key="2">
    <source>
        <dbReference type="ARBA" id="ARBA00022630"/>
    </source>
</evidence>
<comment type="miscellaneous">
    <text evidence="8">Reduction reaction proceeds via syn addition of hydrogen for double bonds.</text>
</comment>
<dbReference type="NCBIfam" id="TIGR02032">
    <property type="entry name" value="GG-red-SF"/>
    <property type="match status" value="1"/>
</dbReference>
<keyword evidence="11" id="KW-1185">Reference proteome</keyword>
<evidence type="ECO:0000313" key="10">
    <source>
        <dbReference type="EMBL" id="WNY28713.1"/>
    </source>
</evidence>
<feature type="binding site" evidence="8">
    <location>
        <position position="34"/>
    </location>
    <ligand>
        <name>FAD</name>
        <dbReference type="ChEBI" id="CHEBI:57692"/>
    </ligand>
</feature>
<feature type="binding site" evidence="8">
    <location>
        <position position="125"/>
    </location>
    <ligand>
        <name>FAD</name>
        <dbReference type="ChEBI" id="CHEBI:57692"/>
    </ligand>
</feature>
<evidence type="ECO:0000313" key="11">
    <source>
        <dbReference type="Proteomes" id="UP001302662"/>
    </source>
</evidence>
<keyword evidence="1 8" id="KW-0444">Lipid biosynthesis</keyword>
<dbReference type="Gene3D" id="3.30.9.10">
    <property type="entry name" value="D-Amino Acid Oxidase, subunit A, domain 2"/>
    <property type="match status" value="1"/>
</dbReference>
<dbReference type="HAMAP" id="MF_01287">
    <property type="entry name" value="DGGGPL_reductase"/>
    <property type="match status" value="1"/>
</dbReference>
<keyword evidence="6 8" id="KW-0594">Phospholipid biosynthesis</keyword>
<comment type="catalytic activity">
    <reaction evidence="8">
        <text>archaetidylserine + 8 AH2 = 2,3-bis-O-phytanyl-sn-glycero-3-phospho-L-serine + 8 A</text>
        <dbReference type="Rhea" id="RHEA:84215"/>
        <dbReference type="ChEBI" id="CHEBI:13193"/>
        <dbReference type="ChEBI" id="CHEBI:17499"/>
        <dbReference type="ChEBI" id="CHEBI:71517"/>
        <dbReference type="ChEBI" id="CHEBI:74853"/>
    </reaction>
</comment>
<dbReference type="GO" id="GO:0046474">
    <property type="term" value="P:glycerophospholipid biosynthetic process"/>
    <property type="evidence" value="ECO:0007669"/>
    <property type="project" value="UniProtKB-UniRule"/>
</dbReference>
<dbReference type="GO" id="GO:0016757">
    <property type="term" value="F:glycosyltransferase activity"/>
    <property type="evidence" value="ECO:0007669"/>
    <property type="project" value="UniProtKB-KW"/>
</dbReference>
<keyword evidence="10" id="KW-0328">Glycosyltransferase</keyword>
<dbReference type="AlphaFoldDB" id="A0AA96VB89"/>
<keyword evidence="7 8" id="KW-1208">Phospholipid metabolism</keyword>
<dbReference type="PANTHER" id="PTHR42685">
    <property type="entry name" value="GERANYLGERANYL DIPHOSPHATE REDUCTASE"/>
    <property type="match status" value="1"/>
</dbReference>
<keyword evidence="5 8" id="KW-0443">Lipid metabolism</keyword>
<evidence type="ECO:0000256" key="8">
    <source>
        <dbReference type="HAMAP-Rule" id="MF_01287"/>
    </source>
</evidence>
<dbReference type="InterPro" id="IPR011777">
    <property type="entry name" value="Geranylgeranyl_Rdtase_fam"/>
</dbReference>
<keyword evidence="4 8" id="KW-0560">Oxidoreductase</keyword>
<dbReference type="PANTHER" id="PTHR42685:SF18">
    <property type="entry name" value="DIGERANYLGERANYLGLYCEROPHOSPHOLIPID REDUCTASE"/>
    <property type="match status" value="1"/>
</dbReference>
<comment type="cofactor">
    <cofactor evidence="8">
        <name>FAD</name>
        <dbReference type="ChEBI" id="CHEBI:57692"/>
    </cofactor>
    <text evidence="8">Binds 1 FAD per subunit.</text>
</comment>
<dbReference type="InterPro" id="IPR054715">
    <property type="entry name" value="GGR_cat"/>
</dbReference>
<dbReference type="GO" id="GO:0045550">
    <property type="term" value="F:geranylgeranyl reductase activity"/>
    <property type="evidence" value="ECO:0007669"/>
    <property type="project" value="InterPro"/>
</dbReference>
<dbReference type="RefSeq" id="WP_316558721.1">
    <property type="nucleotide sequence ID" value="NZ_CP131062.1"/>
</dbReference>
<feature type="binding site" evidence="8">
    <location>
        <position position="101"/>
    </location>
    <ligand>
        <name>FAD</name>
        <dbReference type="ChEBI" id="CHEBI:57692"/>
    </ligand>
</feature>
<organism evidence="10 11">
    <name type="scientific">Methanimicrococcus stummii</name>
    <dbReference type="NCBI Taxonomy" id="3028294"/>
    <lineage>
        <taxon>Archaea</taxon>
        <taxon>Methanobacteriati</taxon>
        <taxon>Methanobacteriota</taxon>
        <taxon>Stenosarchaea group</taxon>
        <taxon>Methanomicrobia</taxon>
        <taxon>Methanosarcinales</taxon>
        <taxon>Methanosarcinaceae</taxon>
        <taxon>Methanimicrococcus</taxon>
    </lineage>
</organism>
<protein>
    <recommendedName>
        <fullName evidence="8">Digeranylgeranylglycerophospholipid reductase</fullName>
        <shortName evidence="8">DGGGPL reductase</shortName>
        <ecNumber evidence="8">1.3.7.11</ecNumber>
    </recommendedName>
    <alternativeName>
        <fullName evidence="8">2,3-bis-O-geranylgeranylglyceryl phosphate reductase</fullName>
    </alternativeName>
    <alternativeName>
        <fullName evidence="8">Geranylgeranyl reductase</fullName>
        <shortName evidence="8">GGR</shortName>
    </alternativeName>
</protein>
<feature type="binding site" evidence="8">
    <location>
        <position position="285"/>
    </location>
    <ligand>
        <name>FAD</name>
        <dbReference type="ChEBI" id="CHEBI:57692"/>
    </ligand>
</feature>
<proteinExistence type="inferred from homology"/>
<dbReference type="GeneID" id="85197382"/>
<evidence type="ECO:0000256" key="3">
    <source>
        <dbReference type="ARBA" id="ARBA00022827"/>
    </source>
</evidence>
<dbReference type="KEGG" id="mees:MmiEs2_09160"/>
<evidence type="ECO:0000256" key="6">
    <source>
        <dbReference type="ARBA" id="ARBA00023209"/>
    </source>
</evidence>
<feature type="binding site" evidence="8">
    <location>
        <position position="298"/>
    </location>
    <ligand>
        <name>FAD</name>
        <dbReference type="ChEBI" id="CHEBI:57692"/>
    </ligand>
</feature>
<dbReference type="GO" id="GO:0016628">
    <property type="term" value="F:oxidoreductase activity, acting on the CH-CH group of donors, NAD or NADP as acceptor"/>
    <property type="evidence" value="ECO:0007669"/>
    <property type="project" value="InterPro"/>
</dbReference>
<dbReference type="GO" id="GO:0016636">
    <property type="term" value="F:oxidoreductase activity, acting on the CH-CH group of donors, iron-sulfur protein as acceptor"/>
    <property type="evidence" value="ECO:0007669"/>
    <property type="project" value="UniProtKB-UniRule"/>
</dbReference>
<comment type="catalytic activity">
    <reaction evidence="8">
        <text>CDP-2,3-bis-O-(geranylgeranyl)-sn-glycerol + 8 AH2 = CDP-2,3-bis-O-(phytanyl)-sn-glycerol + 8 A</text>
        <dbReference type="Rhea" id="RHEA:84207"/>
        <dbReference type="ChEBI" id="CHEBI:13193"/>
        <dbReference type="ChEBI" id="CHEBI:17499"/>
        <dbReference type="ChEBI" id="CHEBI:58838"/>
        <dbReference type="ChEBI" id="CHEBI:74004"/>
    </reaction>
</comment>
<dbReference type="InterPro" id="IPR036188">
    <property type="entry name" value="FAD/NAD-bd_sf"/>
</dbReference>
<dbReference type="Gene3D" id="3.50.50.60">
    <property type="entry name" value="FAD/NAD(P)-binding domain"/>
    <property type="match status" value="1"/>
</dbReference>
<evidence type="ECO:0000256" key="4">
    <source>
        <dbReference type="ARBA" id="ARBA00023002"/>
    </source>
</evidence>
<gene>
    <name evidence="10" type="primary">thi4_2</name>
    <name evidence="10" type="ORF">MmiEs2_09160</name>
</gene>
<comment type="catalytic activity">
    <reaction evidence="8">
        <text>2,3-bis-O-(phytanyl)-sn-glycerol 1-phosphate + 8 oxidized 2[4Fe-4S]-[ferredoxin] = 2,3-bis-O-(geranylgeranyl)-sn-glycerol 1-phosphate + 8 reduced 2[4Fe-4S]-[ferredoxin] + 16 H(+)</text>
        <dbReference type="Rhea" id="RHEA:36159"/>
        <dbReference type="Rhea" id="RHEA-COMP:10002"/>
        <dbReference type="Rhea" id="RHEA-COMP:10004"/>
        <dbReference type="ChEBI" id="CHEBI:15378"/>
        <dbReference type="ChEBI" id="CHEBI:33722"/>
        <dbReference type="ChEBI" id="CHEBI:33723"/>
        <dbReference type="ChEBI" id="CHEBI:58837"/>
        <dbReference type="ChEBI" id="CHEBI:73125"/>
        <dbReference type="EC" id="1.3.7.11"/>
    </reaction>
</comment>
<reference evidence="10 11" key="1">
    <citation type="submission" date="2023-07" db="EMBL/GenBank/DDBJ databases">
        <title>Closed genome sequence of Methanimicrococcus sp. Es2.</title>
        <authorList>
            <person name="Protasov E."/>
            <person name="Platt K."/>
            <person name="Reeh H."/>
            <person name="Poehlein A."/>
            <person name="Daniel R."/>
            <person name="Brune A."/>
        </authorList>
    </citation>
    <scope>NUCLEOTIDE SEQUENCE [LARGE SCALE GENOMIC DNA]</scope>
    <source>
        <strain evidence="10 11">Es2</strain>
    </source>
</reference>
<comment type="catalytic activity">
    <reaction evidence="8">
        <text>a 2,3-bis-O-phytanyl-sn-glycerol 1-phospholipid + 8 oxidized 2[4Fe-4S]-[ferredoxin] = a 2,3-bis-O-(geranylgeranyl)-sn-glycerol 1-phospholipid + 8 reduced 2[4Fe-4S]-[ferredoxin] + 16 H(+)</text>
        <dbReference type="Rhea" id="RHEA:54324"/>
        <dbReference type="Rhea" id="RHEA-COMP:10002"/>
        <dbReference type="Rhea" id="RHEA-COMP:10004"/>
        <dbReference type="ChEBI" id="CHEBI:15378"/>
        <dbReference type="ChEBI" id="CHEBI:33722"/>
        <dbReference type="ChEBI" id="CHEBI:33723"/>
        <dbReference type="ChEBI" id="CHEBI:138139"/>
        <dbReference type="ChEBI" id="CHEBI:138140"/>
        <dbReference type="EC" id="1.3.7.11"/>
    </reaction>
</comment>
<feature type="binding site" evidence="8">
    <location>
        <position position="376"/>
    </location>
    <ligand>
        <name>a 2,3-bis-O-(geranylgeranyl)-sn-glycerol 1-phospholipid</name>
        <dbReference type="ChEBI" id="CHEBI:138140"/>
    </ligand>
</feature>
<dbReference type="Pfam" id="PF12831">
    <property type="entry name" value="FAD_oxidored"/>
    <property type="match status" value="1"/>
</dbReference>
<evidence type="ECO:0000256" key="5">
    <source>
        <dbReference type="ARBA" id="ARBA00023098"/>
    </source>
</evidence>
<comment type="catalytic activity">
    <reaction evidence="8">
        <text>a 2,3-bis-O-phytanyl-sn-glycerol 1-phospholipid + 8 A = a 2,3-bis-O-(geranylgeranyl)-sn-glycerol 1-phospholipid + 8 AH2</text>
        <dbReference type="Rhea" id="RHEA:64376"/>
        <dbReference type="ChEBI" id="CHEBI:13193"/>
        <dbReference type="ChEBI" id="CHEBI:17499"/>
        <dbReference type="ChEBI" id="CHEBI:138139"/>
        <dbReference type="ChEBI" id="CHEBI:138140"/>
    </reaction>
</comment>
<accession>A0AA96VB89</accession>
<dbReference type="GO" id="GO:0016020">
    <property type="term" value="C:membrane"/>
    <property type="evidence" value="ECO:0007669"/>
    <property type="project" value="GOC"/>
</dbReference>
<evidence type="ECO:0000256" key="7">
    <source>
        <dbReference type="ARBA" id="ARBA00023264"/>
    </source>
</evidence>
<name>A0AA96VB89_9EURY</name>
<dbReference type="InterPro" id="IPR050407">
    <property type="entry name" value="Geranylgeranyl_reductase"/>
</dbReference>
<feature type="binding site" evidence="8">
    <location>
        <position position="15"/>
    </location>
    <ligand>
        <name>FAD</name>
        <dbReference type="ChEBI" id="CHEBI:57692"/>
    </ligand>
</feature>
<dbReference type="InterPro" id="IPR023590">
    <property type="entry name" value="DGGGPL_reductase"/>
</dbReference>